<dbReference type="AlphaFoldDB" id="A0ABD6CYR5"/>
<evidence type="ECO:0000256" key="2">
    <source>
        <dbReference type="SAM" id="Phobius"/>
    </source>
</evidence>
<feature type="transmembrane region" description="Helical" evidence="2">
    <location>
        <begin position="157"/>
        <end position="176"/>
    </location>
</feature>
<dbReference type="Pfam" id="PF24035">
    <property type="entry name" value="DUF7344"/>
    <property type="match status" value="1"/>
</dbReference>
<dbReference type="InterPro" id="IPR055768">
    <property type="entry name" value="DUF7344"/>
</dbReference>
<keyword evidence="2" id="KW-0812">Transmembrane</keyword>
<reference evidence="4 5" key="1">
    <citation type="journal article" date="2019" name="Int. J. Syst. Evol. Microbiol.">
        <title>The Global Catalogue of Microorganisms (GCM) 10K type strain sequencing project: providing services to taxonomists for standard genome sequencing and annotation.</title>
        <authorList>
            <consortium name="The Broad Institute Genomics Platform"/>
            <consortium name="The Broad Institute Genome Sequencing Center for Infectious Disease"/>
            <person name="Wu L."/>
            <person name="Ma J."/>
        </authorList>
    </citation>
    <scope>NUCLEOTIDE SEQUENCE [LARGE SCALE GENOMIC DNA]</scope>
    <source>
        <strain evidence="4 5">CGMCC 1.10594</strain>
    </source>
</reference>
<dbReference type="EMBL" id="JBHUDL010000010">
    <property type="protein sequence ID" value="MFD1633826.1"/>
    <property type="molecule type" value="Genomic_DNA"/>
</dbReference>
<gene>
    <name evidence="4" type="ORF">ACFSBJ_08780</name>
</gene>
<feature type="domain" description="DUF7344" evidence="3">
    <location>
        <begin position="29"/>
        <end position="106"/>
    </location>
</feature>
<sequence length="196" mass="21381">MSESRGTAPPERDGEDGDGASEPTEQEVFDILSNRRRRYALYVLLRDGTTTIGVLADQIAAWENDCAIPDVTAAERKRVYTALQQSHLPKLERTGLIGFDPDSGRVHPTDTVEKLDFYLELVGGEQPSWERYYLTLAAVSTAVVAAVWLNVPPFGAVSPLVWLTGVVALFGVTAAVHGYRATGPSDAAEPPEIRRQ</sequence>
<evidence type="ECO:0000259" key="3">
    <source>
        <dbReference type="Pfam" id="PF24035"/>
    </source>
</evidence>
<protein>
    <recommendedName>
        <fullName evidence="3">DUF7344 domain-containing protein</fullName>
    </recommendedName>
</protein>
<evidence type="ECO:0000313" key="5">
    <source>
        <dbReference type="Proteomes" id="UP001597075"/>
    </source>
</evidence>
<evidence type="ECO:0000256" key="1">
    <source>
        <dbReference type="SAM" id="MobiDB-lite"/>
    </source>
</evidence>
<keyword evidence="5" id="KW-1185">Reference proteome</keyword>
<dbReference type="RefSeq" id="WP_256404094.1">
    <property type="nucleotide sequence ID" value="NZ_CP187151.1"/>
</dbReference>
<accession>A0ABD6CYR5</accession>
<proteinExistence type="predicted"/>
<feature type="transmembrane region" description="Helical" evidence="2">
    <location>
        <begin position="132"/>
        <end position="151"/>
    </location>
</feature>
<organism evidence="4 5">
    <name type="scientific">Haloplanus ruber</name>
    <dbReference type="NCBI Taxonomy" id="869892"/>
    <lineage>
        <taxon>Archaea</taxon>
        <taxon>Methanobacteriati</taxon>
        <taxon>Methanobacteriota</taxon>
        <taxon>Stenosarchaea group</taxon>
        <taxon>Halobacteria</taxon>
        <taxon>Halobacteriales</taxon>
        <taxon>Haloferacaceae</taxon>
        <taxon>Haloplanus</taxon>
    </lineage>
</organism>
<feature type="compositionally biased region" description="Acidic residues" evidence="1">
    <location>
        <begin position="13"/>
        <end position="24"/>
    </location>
</feature>
<name>A0ABD6CYR5_9EURY</name>
<keyword evidence="2" id="KW-1133">Transmembrane helix</keyword>
<comment type="caution">
    <text evidence="4">The sequence shown here is derived from an EMBL/GenBank/DDBJ whole genome shotgun (WGS) entry which is preliminary data.</text>
</comment>
<dbReference type="Proteomes" id="UP001597075">
    <property type="component" value="Unassembled WGS sequence"/>
</dbReference>
<feature type="region of interest" description="Disordered" evidence="1">
    <location>
        <begin position="1"/>
        <end position="24"/>
    </location>
</feature>
<evidence type="ECO:0000313" key="4">
    <source>
        <dbReference type="EMBL" id="MFD1633826.1"/>
    </source>
</evidence>
<keyword evidence="2" id="KW-0472">Membrane</keyword>